<dbReference type="HOGENOM" id="CLU_357775_0_0_6"/>
<evidence type="ECO:0000259" key="2">
    <source>
        <dbReference type="Pfam" id="PF03432"/>
    </source>
</evidence>
<dbReference type="Proteomes" id="UP000018440">
    <property type="component" value="Unassembled WGS sequence"/>
</dbReference>
<feature type="region of interest" description="Disordered" evidence="1">
    <location>
        <begin position="303"/>
        <end position="333"/>
    </location>
</feature>
<feature type="compositionally biased region" description="Polar residues" evidence="1">
    <location>
        <begin position="441"/>
        <end position="457"/>
    </location>
</feature>
<reference evidence="3 4" key="1">
    <citation type="submission" date="2013-02" db="EMBL/GenBank/DDBJ databases">
        <title>The Genome Sequence of Acinetobacter schindleri CIP 107287.</title>
        <authorList>
            <consortium name="The Broad Institute Genome Sequencing Platform"/>
            <consortium name="The Broad Institute Genome Sequencing Center for Infectious Disease"/>
            <person name="Cerqueira G."/>
            <person name="Feldgarden M."/>
            <person name="Courvalin P."/>
            <person name="Perichon B."/>
            <person name="Grillot-Courvalin C."/>
            <person name="Clermont D."/>
            <person name="Rocha E."/>
            <person name="Yoon E.-J."/>
            <person name="Nemec A."/>
            <person name="Walker B."/>
            <person name="Young S.K."/>
            <person name="Zeng Q."/>
            <person name="Gargeya S."/>
            <person name="Fitzgerald M."/>
            <person name="Haas B."/>
            <person name="Abouelleil A."/>
            <person name="Alvarado L."/>
            <person name="Arachchi H.M."/>
            <person name="Berlin A.M."/>
            <person name="Chapman S.B."/>
            <person name="Dewar J."/>
            <person name="Goldberg J."/>
            <person name="Griggs A."/>
            <person name="Gujja S."/>
            <person name="Hansen M."/>
            <person name="Howarth C."/>
            <person name="Imamovic A."/>
            <person name="Larimer J."/>
            <person name="McCowan C."/>
            <person name="Murphy C."/>
            <person name="Neiman D."/>
            <person name="Pearson M."/>
            <person name="Priest M."/>
            <person name="Roberts A."/>
            <person name="Saif S."/>
            <person name="Shea T."/>
            <person name="Sisk P."/>
            <person name="Sykes S."/>
            <person name="Wortman J."/>
            <person name="Nusbaum C."/>
            <person name="Birren B."/>
        </authorList>
    </citation>
    <scope>NUCLEOTIDE SEQUENCE [LARGE SCALE GENOMIC DNA]</scope>
    <source>
        <strain evidence="3 4">CIP 107287</strain>
    </source>
</reference>
<proteinExistence type="predicted"/>
<gene>
    <name evidence="3" type="ORF">F955_00181</name>
</gene>
<evidence type="ECO:0000313" key="4">
    <source>
        <dbReference type="Proteomes" id="UP000018440"/>
    </source>
</evidence>
<dbReference type="Pfam" id="PF03432">
    <property type="entry name" value="Relaxase"/>
    <property type="match status" value="1"/>
</dbReference>
<comment type="caution">
    <text evidence="3">The sequence shown here is derived from an EMBL/GenBank/DDBJ whole genome shotgun (WGS) entry which is preliminary data.</text>
</comment>
<dbReference type="PATRIC" id="fig|1217988.3.peg.165"/>
<feature type="region of interest" description="Disordered" evidence="1">
    <location>
        <begin position="366"/>
        <end position="393"/>
    </location>
</feature>
<evidence type="ECO:0000313" key="3">
    <source>
        <dbReference type="EMBL" id="ENV45869.1"/>
    </source>
</evidence>
<dbReference type="EMBL" id="APPQ01000013">
    <property type="protein sequence ID" value="ENV45869.1"/>
    <property type="molecule type" value="Genomic_DNA"/>
</dbReference>
<feature type="compositionally biased region" description="Basic and acidic residues" evidence="1">
    <location>
        <begin position="316"/>
        <end position="331"/>
    </location>
</feature>
<sequence length="783" mass="89749">MLIKFLNVGTGDPGKAASYVLGEKDHQGNMRAGVQILRGDAVSFTALARSVPFQYCYTSAVIAWSPEDRVTDEQLHEVLDVFEEHAFAGLSSEQYHMTAVMHLEDDGSRHLHILVPRVELTSGKSLNIAPPGHHHYFDPLRDFFNYKYEWARPDDQKRSKEAKLSNHIHLQNAAAVKAGLKDEPKKTRVELINQFIEQRILYGVINNRQELLTSLSELGEITREGQTYISLKTDQATDRLRETYYHDGFSFSDYRENQTGTEAVKGPPGGNEEYSNQLKEYISELKSVRKKRFKYNQKYYPATYRGRGGAETQPAESREFENSAQKNDSRRSAAGYGVDSFAVHEPAAVRRHQNSDEAAEAAARNLSGRHDKEYRVNEQNTKQNEKQYRDSSTVISGTATRWLAKIAGNQDSMPENAVVHFDIRRVQHPLISKPFYISSGEQHARNSATPTENSNDMGTEERDFITSPTPSRISSNKAELVENARIAEKLSAEIAARNRVIAARIEQQKRDAAKLSTEIIKRNHIDRIRQYFSQFGARITHGLKQLFGRSQPSKTYTRGNTESNTTAYELIPTIGLNRLVKHTRRLFSTKITPAHLGRLQEYERQAQQTLELINQKIERQAISMFLLKMRMQNPDLYLNLAIDEARSAEKYLTRLTAVNASIDDPILSVRIYVQRVKNSLFYLEGELSKMDRHDLDNMKGLCKVIEHQSEMLKSYKAIKRYPRVLIDREVKEQIYISINKLEKHISIRENELKRTAVHHHESLKSVLEVKQSKKDNGYDYDPF</sequence>
<protein>
    <recommendedName>
        <fullName evidence="2">MobA/VirD2-like nuclease domain-containing protein</fullName>
    </recommendedName>
</protein>
<accession>N9AIC7</accession>
<dbReference type="AlphaFoldDB" id="N9AIC7"/>
<dbReference type="InterPro" id="IPR005094">
    <property type="entry name" value="Endonuclease_MobA/VirD2"/>
</dbReference>
<evidence type="ECO:0000256" key="1">
    <source>
        <dbReference type="SAM" id="MobiDB-lite"/>
    </source>
</evidence>
<name>N9AIC7_9GAMM</name>
<feature type="domain" description="MobA/VirD2-like nuclease" evidence="2">
    <location>
        <begin position="59"/>
        <end position="128"/>
    </location>
</feature>
<feature type="region of interest" description="Disordered" evidence="1">
    <location>
        <begin position="441"/>
        <end position="473"/>
    </location>
</feature>
<dbReference type="RefSeq" id="WP_004897627.1">
    <property type="nucleotide sequence ID" value="NZ_KB849588.1"/>
</dbReference>
<organism evidence="3 4">
    <name type="scientific">Acinetobacter schindleri CIP 107287</name>
    <dbReference type="NCBI Taxonomy" id="1217988"/>
    <lineage>
        <taxon>Bacteria</taxon>
        <taxon>Pseudomonadati</taxon>
        <taxon>Pseudomonadota</taxon>
        <taxon>Gammaproteobacteria</taxon>
        <taxon>Moraxellales</taxon>
        <taxon>Moraxellaceae</taxon>
        <taxon>Acinetobacter</taxon>
    </lineage>
</organism>